<accession>A0A0K8RHL8</accession>
<protein>
    <submittedName>
        <fullName evidence="2">Putative secreted protein</fullName>
    </submittedName>
</protein>
<reference evidence="2" key="1">
    <citation type="submission" date="2012-12" db="EMBL/GenBank/DDBJ databases">
        <title>Identification and characterization of a phenylalanine ammonia-lyase gene family in Isatis indigotica Fort.</title>
        <authorList>
            <person name="Liu Q."/>
            <person name="Chen J."/>
            <person name="Zhou X."/>
            <person name="Di P."/>
            <person name="Xiao Y."/>
            <person name="Xuan H."/>
            <person name="Zhang L."/>
            <person name="Chen W."/>
        </authorList>
    </citation>
    <scope>NUCLEOTIDE SEQUENCE</scope>
    <source>
        <tissue evidence="2">Salivary gland</tissue>
    </source>
</reference>
<dbReference type="AlphaFoldDB" id="A0A0K8RHL8"/>
<feature type="region of interest" description="Disordered" evidence="1">
    <location>
        <begin position="50"/>
        <end position="86"/>
    </location>
</feature>
<proteinExistence type="evidence at transcript level"/>
<dbReference type="EMBL" id="GADI01003237">
    <property type="protein sequence ID" value="JAA70571.1"/>
    <property type="molecule type" value="mRNA"/>
</dbReference>
<evidence type="ECO:0000313" key="2">
    <source>
        <dbReference type="EMBL" id="JAA70571.1"/>
    </source>
</evidence>
<name>A0A0K8RHL8_IXORI</name>
<organism evidence="2">
    <name type="scientific">Ixodes ricinus</name>
    <name type="common">Common tick</name>
    <name type="synonym">Acarus ricinus</name>
    <dbReference type="NCBI Taxonomy" id="34613"/>
    <lineage>
        <taxon>Eukaryota</taxon>
        <taxon>Metazoa</taxon>
        <taxon>Ecdysozoa</taxon>
        <taxon>Arthropoda</taxon>
        <taxon>Chelicerata</taxon>
        <taxon>Arachnida</taxon>
        <taxon>Acari</taxon>
        <taxon>Parasitiformes</taxon>
        <taxon>Ixodida</taxon>
        <taxon>Ixodoidea</taxon>
        <taxon>Ixodidae</taxon>
        <taxon>Ixodinae</taxon>
        <taxon>Ixodes</taxon>
    </lineage>
</organism>
<evidence type="ECO:0000256" key="1">
    <source>
        <dbReference type="SAM" id="MobiDB-lite"/>
    </source>
</evidence>
<sequence length="155" mass="16539">MLSHDPVLRRCLDVTFLPLTAMRIWYLLRSQPVALAELLHAARAPPPLPCPPGTLPLRHGTGAGHQRPGSHPGPLPGHPAEPGHKGVPLPAGTLLLRRPLPVGVASEISGPLLMHPSGRLRPRTPRSECELAARAGTRTMCPNRLQQCATPSTPP</sequence>